<keyword evidence="2" id="KW-1185">Reference proteome</keyword>
<proteinExistence type="predicted"/>
<dbReference type="Proteomes" id="UP001445076">
    <property type="component" value="Unassembled WGS sequence"/>
</dbReference>
<dbReference type="EMBL" id="JARKIK010000053">
    <property type="protein sequence ID" value="KAK8733636.1"/>
    <property type="molecule type" value="Genomic_DNA"/>
</dbReference>
<protein>
    <submittedName>
        <fullName evidence="1">Uncharacterized protein</fullName>
    </submittedName>
</protein>
<dbReference type="AlphaFoldDB" id="A0AAW0X1N5"/>
<reference evidence="1 2" key="1">
    <citation type="journal article" date="2024" name="BMC Genomics">
        <title>Genome assembly of redclaw crayfish (Cherax quadricarinatus) provides insights into its immune adaptation and hypoxia tolerance.</title>
        <authorList>
            <person name="Liu Z."/>
            <person name="Zheng J."/>
            <person name="Li H."/>
            <person name="Fang K."/>
            <person name="Wang S."/>
            <person name="He J."/>
            <person name="Zhou D."/>
            <person name="Weng S."/>
            <person name="Chi M."/>
            <person name="Gu Z."/>
            <person name="He J."/>
            <person name="Li F."/>
            <person name="Wang M."/>
        </authorList>
    </citation>
    <scope>NUCLEOTIDE SEQUENCE [LARGE SCALE GENOMIC DNA]</scope>
    <source>
        <strain evidence="1">ZL_2023a</strain>
    </source>
</reference>
<name>A0AAW0X1N5_CHEQU</name>
<sequence length="102" mass="11093">MYHMPGYTGHVMGLRSDCGRSTSTLAAHNKLLAPPIPHPTACLPLDDLTALSLWEEGIRTHYQGLPVPILRSRLDHAPTPTTLLLAANANPITTPTPCYWSP</sequence>
<comment type="caution">
    <text evidence="1">The sequence shown here is derived from an EMBL/GenBank/DDBJ whole genome shotgun (WGS) entry which is preliminary data.</text>
</comment>
<accession>A0AAW0X1N5</accession>
<gene>
    <name evidence="1" type="ORF">OTU49_006401</name>
</gene>
<evidence type="ECO:0000313" key="2">
    <source>
        <dbReference type="Proteomes" id="UP001445076"/>
    </source>
</evidence>
<organism evidence="1 2">
    <name type="scientific">Cherax quadricarinatus</name>
    <name type="common">Australian red claw crayfish</name>
    <dbReference type="NCBI Taxonomy" id="27406"/>
    <lineage>
        <taxon>Eukaryota</taxon>
        <taxon>Metazoa</taxon>
        <taxon>Ecdysozoa</taxon>
        <taxon>Arthropoda</taxon>
        <taxon>Crustacea</taxon>
        <taxon>Multicrustacea</taxon>
        <taxon>Malacostraca</taxon>
        <taxon>Eumalacostraca</taxon>
        <taxon>Eucarida</taxon>
        <taxon>Decapoda</taxon>
        <taxon>Pleocyemata</taxon>
        <taxon>Astacidea</taxon>
        <taxon>Parastacoidea</taxon>
        <taxon>Parastacidae</taxon>
        <taxon>Cherax</taxon>
    </lineage>
</organism>
<evidence type="ECO:0000313" key="1">
    <source>
        <dbReference type="EMBL" id="KAK8733636.1"/>
    </source>
</evidence>